<protein>
    <submittedName>
        <fullName evidence="1">Uncharacterized protein</fullName>
    </submittedName>
</protein>
<dbReference type="EMBL" id="CM002922">
    <property type="protein sequence ID" value="KGN64041.1"/>
    <property type="molecule type" value="Genomic_DNA"/>
</dbReference>
<reference evidence="1 2" key="4">
    <citation type="journal article" date="2011" name="BMC Genomics">
        <title>RNA-Seq improves annotation of protein-coding genes in the cucumber genome.</title>
        <authorList>
            <person name="Li Z."/>
            <person name="Zhang Z."/>
            <person name="Yan P."/>
            <person name="Huang S."/>
            <person name="Fei Z."/>
            <person name="Lin K."/>
        </authorList>
    </citation>
    <scope>NUCLEOTIDE SEQUENCE [LARGE SCALE GENOMIC DNA]</scope>
    <source>
        <strain evidence="2">cv. 9930</strain>
    </source>
</reference>
<evidence type="ECO:0000313" key="1">
    <source>
        <dbReference type="EMBL" id="KGN64041.1"/>
    </source>
</evidence>
<proteinExistence type="predicted"/>
<reference evidence="1 2" key="3">
    <citation type="journal article" date="2010" name="BMC Genomics">
        <title>Transcriptome sequencing and comparative analysis of cucumber flowers with different sex types.</title>
        <authorList>
            <person name="Guo S."/>
            <person name="Zheng Y."/>
            <person name="Joung J.G."/>
            <person name="Liu S."/>
            <person name="Zhang Z."/>
            <person name="Crasta O.R."/>
            <person name="Sobral B.W."/>
            <person name="Xu Y."/>
            <person name="Huang S."/>
            <person name="Fei Z."/>
        </authorList>
    </citation>
    <scope>NUCLEOTIDE SEQUENCE [LARGE SCALE GENOMIC DNA]</scope>
    <source>
        <strain evidence="2">cv. 9930</strain>
    </source>
</reference>
<sequence>MAMAMVIGAHIRTQITHIHPEPQLRSDPQFCAPHYQRIAFKFHTQAHQISVSSLPPSFIFKNPNFPPFLRVVSFRKYLIDDLLVASSGRAACYTLLLLFCTFSLS</sequence>
<accession>A0A0A0LVL3</accession>
<dbReference type="Gramene" id="KGN64041">
    <property type="protein sequence ID" value="KGN64041"/>
    <property type="gene ID" value="Csa_1G039080"/>
</dbReference>
<dbReference type="AlphaFoldDB" id="A0A0A0LVL3"/>
<keyword evidence="2" id="KW-1185">Reference proteome</keyword>
<organism evidence="1 2">
    <name type="scientific">Cucumis sativus</name>
    <name type="common">Cucumber</name>
    <dbReference type="NCBI Taxonomy" id="3659"/>
    <lineage>
        <taxon>Eukaryota</taxon>
        <taxon>Viridiplantae</taxon>
        <taxon>Streptophyta</taxon>
        <taxon>Embryophyta</taxon>
        <taxon>Tracheophyta</taxon>
        <taxon>Spermatophyta</taxon>
        <taxon>Magnoliopsida</taxon>
        <taxon>eudicotyledons</taxon>
        <taxon>Gunneridae</taxon>
        <taxon>Pentapetalae</taxon>
        <taxon>rosids</taxon>
        <taxon>fabids</taxon>
        <taxon>Cucurbitales</taxon>
        <taxon>Cucurbitaceae</taxon>
        <taxon>Benincaseae</taxon>
        <taxon>Cucumis</taxon>
    </lineage>
</organism>
<dbReference type="Proteomes" id="UP000029981">
    <property type="component" value="Chromosome 1"/>
</dbReference>
<evidence type="ECO:0000313" key="2">
    <source>
        <dbReference type="Proteomes" id="UP000029981"/>
    </source>
</evidence>
<reference evidence="1 2" key="1">
    <citation type="journal article" date="2009" name="Nat. Genet.">
        <title>The genome of the cucumber, Cucumis sativus L.</title>
        <authorList>
            <person name="Huang S."/>
            <person name="Li R."/>
            <person name="Zhang Z."/>
            <person name="Li L."/>
            <person name="Gu X."/>
            <person name="Fan W."/>
            <person name="Lucas W.J."/>
            <person name="Wang X."/>
            <person name="Xie B."/>
            <person name="Ni P."/>
            <person name="Ren Y."/>
            <person name="Zhu H."/>
            <person name="Li J."/>
            <person name="Lin K."/>
            <person name="Jin W."/>
            <person name="Fei Z."/>
            <person name="Li G."/>
            <person name="Staub J."/>
            <person name="Kilian A."/>
            <person name="van der Vossen E.A."/>
            <person name="Wu Y."/>
            <person name="Guo J."/>
            <person name="He J."/>
            <person name="Jia Z."/>
            <person name="Ren Y."/>
            <person name="Tian G."/>
            <person name="Lu Y."/>
            <person name="Ruan J."/>
            <person name="Qian W."/>
            <person name="Wang M."/>
            <person name="Huang Q."/>
            <person name="Li B."/>
            <person name="Xuan Z."/>
            <person name="Cao J."/>
            <person name="Asan"/>
            <person name="Wu Z."/>
            <person name="Zhang J."/>
            <person name="Cai Q."/>
            <person name="Bai Y."/>
            <person name="Zhao B."/>
            <person name="Han Y."/>
            <person name="Li Y."/>
            <person name="Li X."/>
            <person name="Wang S."/>
            <person name="Shi Q."/>
            <person name="Liu S."/>
            <person name="Cho W.K."/>
            <person name="Kim J.Y."/>
            <person name="Xu Y."/>
            <person name="Heller-Uszynska K."/>
            <person name="Miao H."/>
            <person name="Cheng Z."/>
            <person name="Zhang S."/>
            <person name="Wu J."/>
            <person name="Yang Y."/>
            <person name="Kang H."/>
            <person name="Li M."/>
            <person name="Liang H."/>
            <person name="Ren X."/>
            <person name="Shi Z."/>
            <person name="Wen M."/>
            <person name="Jian M."/>
            <person name="Yang H."/>
            <person name="Zhang G."/>
            <person name="Yang Z."/>
            <person name="Chen R."/>
            <person name="Liu S."/>
            <person name="Li J."/>
            <person name="Ma L."/>
            <person name="Liu H."/>
            <person name="Zhou Y."/>
            <person name="Zhao J."/>
            <person name="Fang X."/>
            <person name="Li G."/>
            <person name="Fang L."/>
            <person name="Li Y."/>
            <person name="Liu D."/>
            <person name="Zheng H."/>
            <person name="Zhang Y."/>
            <person name="Qin N."/>
            <person name="Li Z."/>
            <person name="Yang G."/>
            <person name="Yang S."/>
            <person name="Bolund L."/>
            <person name="Kristiansen K."/>
            <person name="Zheng H."/>
            <person name="Li S."/>
            <person name="Zhang X."/>
            <person name="Yang H."/>
            <person name="Wang J."/>
            <person name="Sun R."/>
            <person name="Zhang B."/>
            <person name="Jiang S."/>
            <person name="Wang J."/>
            <person name="Du Y."/>
            <person name="Li S."/>
        </authorList>
    </citation>
    <scope>NUCLEOTIDE SEQUENCE [LARGE SCALE GENOMIC DNA]</scope>
    <source>
        <strain evidence="2">cv. 9930</strain>
    </source>
</reference>
<gene>
    <name evidence="1" type="ORF">Csa_1G039080</name>
</gene>
<name>A0A0A0LVL3_CUCSA</name>
<reference evidence="1 2" key="2">
    <citation type="journal article" date="2009" name="PLoS ONE">
        <title>An integrated genetic and cytogenetic map of the cucumber genome.</title>
        <authorList>
            <person name="Ren Y."/>
            <person name="Zhang Z."/>
            <person name="Liu J."/>
            <person name="Staub J.E."/>
            <person name="Han Y."/>
            <person name="Cheng Z."/>
            <person name="Li X."/>
            <person name="Lu J."/>
            <person name="Miao H."/>
            <person name="Kang H."/>
            <person name="Xie B."/>
            <person name="Gu X."/>
            <person name="Wang X."/>
            <person name="Du Y."/>
            <person name="Jin W."/>
            <person name="Huang S."/>
        </authorList>
    </citation>
    <scope>NUCLEOTIDE SEQUENCE [LARGE SCALE GENOMIC DNA]</scope>
    <source>
        <strain evidence="2">cv. 9930</strain>
    </source>
</reference>